<dbReference type="SUPFAM" id="SSF48452">
    <property type="entry name" value="TPR-like"/>
    <property type="match status" value="1"/>
</dbReference>
<dbReference type="InterPro" id="IPR000792">
    <property type="entry name" value="Tscrpt_reg_LuxR_C"/>
</dbReference>
<evidence type="ECO:0000256" key="2">
    <source>
        <dbReference type="ARBA" id="ARBA00023125"/>
    </source>
</evidence>
<dbReference type="Gene3D" id="1.10.10.10">
    <property type="entry name" value="Winged helix-like DNA-binding domain superfamily/Winged helix DNA-binding domain"/>
    <property type="match status" value="1"/>
</dbReference>
<keyword evidence="1" id="KW-0805">Transcription regulation</keyword>
<dbReference type="CDD" id="cd06170">
    <property type="entry name" value="LuxR_C_like"/>
    <property type="match status" value="1"/>
</dbReference>
<proteinExistence type="predicted"/>
<keyword evidence="3" id="KW-0804">Transcription</keyword>
<dbReference type="SUPFAM" id="SSF46894">
    <property type="entry name" value="C-terminal effector domain of the bipartite response regulators"/>
    <property type="match status" value="1"/>
</dbReference>
<dbReference type="Proteomes" id="UP001501697">
    <property type="component" value="Unassembled WGS sequence"/>
</dbReference>
<dbReference type="SMART" id="SM00421">
    <property type="entry name" value="HTH_LUXR"/>
    <property type="match status" value="1"/>
</dbReference>
<dbReference type="InterPro" id="IPR036388">
    <property type="entry name" value="WH-like_DNA-bd_sf"/>
</dbReference>
<evidence type="ECO:0000256" key="3">
    <source>
        <dbReference type="ARBA" id="ARBA00023163"/>
    </source>
</evidence>
<evidence type="ECO:0000256" key="1">
    <source>
        <dbReference type="ARBA" id="ARBA00023015"/>
    </source>
</evidence>
<protein>
    <recommendedName>
        <fullName evidence="4">HTH luxR-type domain-containing protein</fullName>
    </recommendedName>
</protein>
<dbReference type="PANTHER" id="PTHR44688:SF25">
    <property type="entry name" value="HTH LUXR-TYPE DOMAIN-CONTAINING PROTEIN"/>
    <property type="match status" value="1"/>
</dbReference>
<dbReference type="InterPro" id="IPR016032">
    <property type="entry name" value="Sig_transdc_resp-reg_C-effctor"/>
</dbReference>
<keyword evidence="6" id="KW-1185">Reference proteome</keyword>
<comment type="caution">
    <text evidence="5">The sequence shown here is derived from an EMBL/GenBank/DDBJ whole genome shotgun (WGS) entry which is preliminary data.</text>
</comment>
<organism evidence="5 6">
    <name type="scientific">Microbacterium awajiense</name>
    <dbReference type="NCBI Taxonomy" id="415214"/>
    <lineage>
        <taxon>Bacteria</taxon>
        <taxon>Bacillati</taxon>
        <taxon>Actinomycetota</taxon>
        <taxon>Actinomycetes</taxon>
        <taxon>Micrococcales</taxon>
        <taxon>Microbacteriaceae</taxon>
        <taxon>Microbacterium</taxon>
    </lineage>
</organism>
<evidence type="ECO:0000313" key="6">
    <source>
        <dbReference type="Proteomes" id="UP001501697"/>
    </source>
</evidence>
<dbReference type="PROSITE" id="PS50043">
    <property type="entry name" value="HTH_LUXR_2"/>
    <property type="match status" value="1"/>
</dbReference>
<dbReference type="EMBL" id="BAAAYU010000005">
    <property type="protein sequence ID" value="GAA3634509.1"/>
    <property type="molecule type" value="Genomic_DNA"/>
</dbReference>
<dbReference type="PANTHER" id="PTHR44688">
    <property type="entry name" value="DNA-BINDING TRANSCRIPTIONAL ACTIVATOR DEVR_DOSR"/>
    <property type="match status" value="1"/>
</dbReference>
<reference evidence="6" key="1">
    <citation type="journal article" date="2019" name="Int. J. Syst. Evol. Microbiol.">
        <title>The Global Catalogue of Microorganisms (GCM) 10K type strain sequencing project: providing services to taxonomists for standard genome sequencing and annotation.</title>
        <authorList>
            <consortium name="The Broad Institute Genomics Platform"/>
            <consortium name="The Broad Institute Genome Sequencing Center for Infectious Disease"/>
            <person name="Wu L."/>
            <person name="Ma J."/>
        </authorList>
    </citation>
    <scope>NUCLEOTIDE SEQUENCE [LARGE SCALE GENOMIC DNA]</scope>
    <source>
        <strain evidence="6">JCM 16544</strain>
    </source>
</reference>
<evidence type="ECO:0000259" key="4">
    <source>
        <dbReference type="PROSITE" id="PS50043"/>
    </source>
</evidence>
<dbReference type="RefSeq" id="WP_344737587.1">
    <property type="nucleotide sequence ID" value="NZ_BAAAYU010000005.1"/>
</dbReference>
<gene>
    <name evidence="5" type="ORF">GCM10022200_17190</name>
</gene>
<dbReference type="Pfam" id="PF00196">
    <property type="entry name" value="GerE"/>
    <property type="match status" value="1"/>
</dbReference>
<keyword evidence="2" id="KW-0238">DNA-binding</keyword>
<sequence>MAQTAREVGHWLADPRTSAVGSDVAAAFAALAEAHRGGGVRQLARAAERHFWPLLRTRPAELDDLLRALPSDVLERHPLLVHVHPMASSMAGSPAASAADPAGDVDDAGRLRALVSRMVALRRSGDVATAAGVADRLVELLTDLRVPSLSDATGPLPFYFAQVAVTRLLAGDVLAAIRAATTARQMADADASSPVRRFAFALLALAHALRGGLAEARAALDAAAGSPPGSRWFASWCAALESVARAIVAVDALDPAAGAVVAAAYDERLPSEIVAVAALAGSRHAVVRGVPAEALDVLDRLVPPRMASSGLAADIRSAGAIEAHVAMGDLAAARSVVVAGSPGPMTSLALLRLRIHTGDGVGALAAASRLSRSTALSPAQREELQLARAYISVQLTGGVDAAEANGIARLAAATTRRRQLSSNLSPCVIEAVAVHLDSDRRAALLRCLDPVPDVSDIPAAPRLSPGEVRVLAVLVHRASTTEIADALFVSPNTVKTQLRSLYRKLGVHSRTQAIGAAVRWGLVDPAEISERVSA</sequence>
<accession>A0ABP7AK34</accession>
<feature type="domain" description="HTH luxR-type" evidence="4">
    <location>
        <begin position="456"/>
        <end position="521"/>
    </location>
</feature>
<name>A0ABP7AK34_9MICO</name>
<dbReference type="InterPro" id="IPR011990">
    <property type="entry name" value="TPR-like_helical_dom_sf"/>
</dbReference>
<evidence type="ECO:0000313" key="5">
    <source>
        <dbReference type="EMBL" id="GAA3634509.1"/>
    </source>
</evidence>